<keyword evidence="3" id="KW-0862">Zinc</keyword>
<reference evidence="7 8" key="1">
    <citation type="submission" date="2019-01" db="EMBL/GenBank/DDBJ databases">
        <title>Sequencing of cultivated peanut Arachis hypogaea provides insights into genome evolution and oil improvement.</title>
        <authorList>
            <person name="Chen X."/>
        </authorList>
    </citation>
    <scope>NUCLEOTIDE SEQUENCE [LARGE SCALE GENOMIC DNA]</scope>
    <source>
        <strain evidence="8">cv. Fuhuasheng</strain>
        <tissue evidence="7">Leaves</tissue>
    </source>
</reference>
<organism evidence="7 8">
    <name type="scientific">Arachis hypogaea</name>
    <name type="common">Peanut</name>
    <dbReference type="NCBI Taxonomy" id="3818"/>
    <lineage>
        <taxon>Eukaryota</taxon>
        <taxon>Viridiplantae</taxon>
        <taxon>Streptophyta</taxon>
        <taxon>Embryophyta</taxon>
        <taxon>Tracheophyta</taxon>
        <taxon>Spermatophyta</taxon>
        <taxon>Magnoliopsida</taxon>
        <taxon>eudicotyledons</taxon>
        <taxon>Gunneridae</taxon>
        <taxon>Pentapetalae</taxon>
        <taxon>rosids</taxon>
        <taxon>fabids</taxon>
        <taxon>Fabales</taxon>
        <taxon>Fabaceae</taxon>
        <taxon>Papilionoideae</taxon>
        <taxon>50 kb inversion clade</taxon>
        <taxon>dalbergioids sensu lato</taxon>
        <taxon>Dalbergieae</taxon>
        <taxon>Pterocarpus clade</taxon>
        <taxon>Arachis</taxon>
    </lineage>
</organism>
<accession>A0A444X4J9</accession>
<feature type="domain" description="GRF-type" evidence="6">
    <location>
        <begin position="10"/>
        <end position="52"/>
    </location>
</feature>
<dbReference type="EMBL" id="SDMP01000020">
    <property type="protein sequence ID" value="RYQ84591.1"/>
    <property type="molecule type" value="Genomic_DNA"/>
</dbReference>
<keyword evidence="1" id="KW-0479">Metal-binding</keyword>
<keyword evidence="2 4" id="KW-0863">Zinc-finger</keyword>
<dbReference type="AlphaFoldDB" id="A0A444X4J9"/>
<keyword evidence="8" id="KW-1185">Reference proteome</keyword>
<feature type="transmembrane region" description="Helical" evidence="5">
    <location>
        <begin position="191"/>
        <end position="213"/>
    </location>
</feature>
<name>A0A444X4J9_ARAHY</name>
<feature type="transmembrane region" description="Helical" evidence="5">
    <location>
        <begin position="248"/>
        <end position="275"/>
    </location>
</feature>
<dbReference type="GO" id="GO:0008270">
    <property type="term" value="F:zinc ion binding"/>
    <property type="evidence" value="ECO:0007669"/>
    <property type="project" value="UniProtKB-KW"/>
</dbReference>
<evidence type="ECO:0000256" key="5">
    <source>
        <dbReference type="SAM" id="Phobius"/>
    </source>
</evidence>
<evidence type="ECO:0000256" key="1">
    <source>
        <dbReference type="ARBA" id="ARBA00022723"/>
    </source>
</evidence>
<keyword evidence="5" id="KW-1133">Transmembrane helix</keyword>
<feature type="transmembrane region" description="Helical" evidence="5">
    <location>
        <begin position="127"/>
        <end position="152"/>
    </location>
</feature>
<dbReference type="Proteomes" id="UP000289738">
    <property type="component" value="Chromosome B10"/>
</dbReference>
<comment type="caution">
    <text evidence="7">The sequence shown here is derived from an EMBL/GenBank/DDBJ whole genome shotgun (WGS) entry which is preliminary data.</text>
</comment>
<evidence type="ECO:0000313" key="8">
    <source>
        <dbReference type="Proteomes" id="UP000289738"/>
    </source>
</evidence>
<keyword evidence="5" id="KW-0472">Membrane</keyword>
<proteinExistence type="predicted"/>
<dbReference type="Pfam" id="PF06839">
    <property type="entry name" value="Zn_ribbon_GRF"/>
    <property type="match status" value="1"/>
</dbReference>
<evidence type="ECO:0000256" key="3">
    <source>
        <dbReference type="ARBA" id="ARBA00022833"/>
    </source>
</evidence>
<sequence>MRRKTHEEACFCGLKAVIKKSGTTENLDRLFYVCPRYRKDSHCNYFKWVDDDDDEAVVEGGAKEDSRTELQVESEYDEWRRYKINSKLSNTGIVEHCKLINITVAIRLSHKQDKCLKPEIGTKVIKLASFLAVAELVPLMVSVEIATGTAAVGVGEDLALAFTLITCNLGGLATTSSYISQYQKHFKYTTCCVAWVGGMLLDWLMSISVGGWMGAESEGNGGIAFGAVSCSTGTSFTSGSAPSAAGATTASCSCICLAFFSASKAFFFAQLLLLWPTSPQNMHL</sequence>
<dbReference type="InterPro" id="IPR010666">
    <property type="entry name" value="Znf_GRF"/>
</dbReference>
<evidence type="ECO:0000256" key="2">
    <source>
        <dbReference type="ARBA" id="ARBA00022771"/>
    </source>
</evidence>
<feature type="transmembrane region" description="Helical" evidence="5">
    <location>
        <begin position="158"/>
        <end position="179"/>
    </location>
</feature>
<protein>
    <recommendedName>
        <fullName evidence="6">GRF-type domain-containing protein</fullName>
    </recommendedName>
</protein>
<dbReference type="PROSITE" id="PS51999">
    <property type="entry name" value="ZF_GRF"/>
    <property type="match status" value="1"/>
</dbReference>
<evidence type="ECO:0000256" key="4">
    <source>
        <dbReference type="PROSITE-ProRule" id="PRU01343"/>
    </source>
</evidence>
<keyword evidence="5" id="KW-0812">Transmembrane</keyword>
<evidence type="ECO:0000313" key="7">
    <source>
        <dbReference type="EMBL" id="RYQ84591.1"/>
    </source>
</evidence>
<gene>
    <name evidence="7" type="ORF">Ahy_B10g104018</name>
</gene>
<evidence type="ECO:0000259" key="6">
    <source>
        <dbReference type="PROSITE" id="PS51999"/>
    </source>
</evidence>
<dbReference type="PANTHER" id="PTHR33248">
    <property type="entry name" value="ZINC ION-BINDING PROTEIN"/>
    <property type="match status" value="1"/>
</dbReference>